<dbReference type="Pfam" id="PF09234">
    <property type="entry name" value="DUF1963"/>
    <property type="match status" value="1"/>
</dbReference>
<gene>
    <name evidence="2" type="ORF">NDO55_04930</name>
</gene>
<comment type="caution">
    <text evidence="2">The sequence shown here is derived from an EMBL/GenBank/DDBJ whole genome shotgun (WGS) entry which is preliminary data.</text>
</comment>
<dbReference type="SUPFAM" id="SSF103032">
    <property type="entry name" value="Hypothetical protein YwqG"/>
    <property type="match status" value="2"/>
</dbReference>
<evidence type="ECO:0000256" key="1">
    <source>
        <dbReference type="SAM" id="MobiDB-lite"/>
    </source>
</evidence>
<evidence type="ECO:0000313" key="2">
    <source>
        <dbReference type="EMBL" id="MCM8557161.1"/>
    </source>
</evidence>
<feature type="region of interest" description="Disordered" evidence="1">
    <location>
        <begin position="1"/>
        <end position="118"/>
    </location>
</feature>
<protein>
    <submittedName>
        <fullName evidence="2">YwqG family protein</fullName>
    </submittedName>
</protein>
<dbReference type="EMBL" id="JAMSHT010000001">
    <property type="protein sequence ID" value="MCM8557161.1"/>
    <property type="molecule type" value="Genomic_DNA"/>
</dbReference>
<dbReference type="AlphaFoldDB" id="A0A9X2EI40"/>
<name>A0A9X2EI40_9SPHN</name>
<proteinExistence type="predicted"/>
<keyword evidence="3" id="KW-1185">Reference proteome</keyword>
<evidence type="ECO:0000313" key="3">
    <source>
        <dbReference type="Proteomes" id="UP001155128"/>
    </source>
</evidence>
<dbReference type="RefSeq" id="WP_252112983.1">
    <property type="nucleotide sequence ID" value="NZ_JAMSHT010000001.1"/>
</dbReference>
<dbReference type="Gene3D" id="2.30.320.10">
    <property type="entry name" value="YwqG-like"/>
    <property type="match status" value="1"/>
</dbReference>
<accession>A0A9X2EI40</accession>
<feature type="compositionally biased region" description="Pro residues" evidence="1">
    <location>
        <begin position="39"/>
        <end position="49"/>
    </location>
</feature>
<sequence>MGKKSPDAQSEAPPLDPVEERLARLRDHGQRMASEEKYAPPPPVPPSPARPQLKDVTDEAPEPVEERDETPPQDNAVHDHLEEIKERLHVEVPEAEVEEPVEAAAPAPPPARPKRPHPALRKVRKQAVMFRQHVPPKHEDTHLSFWGGCPRLPESFEWPTFTKPDGTKRALSFVGQIDCSQLPGSASFQLLPETGVLAFFMDLHWGAYWEWKVVHVDGDTAEFVELDAPSALPHLYDSKLAWGWPRRDEDWPRLLPKWSFDPVTITAKDSADAVDPEKDREQSFWPGAIDRDTAAEAIAEYEADLDQATDFEVSYDDKKALERPFEAFPQDWDAIRIALGHLERHIADPYRKGTQKGDKALTGDLTDWRRKVERAEKAERPLSRTMCNDFWKMLKKHDGLVAPCLSQIVVDSIEATLAAGHADKLPEEALAYVRARHRFSAGDERMLCAPTFVQMEAEERVGEWLLLLEMGANPPIGHHFAEGVYQFWIRPEDLAAGNFDAVELSAEAY</sequence>
<dbReference type="Proteomes" id="UP001155128">
    <property type="component" value="Unassembled WGS sequence"/>
</dbReference>
<feature type="compositionally biased region" description="Basic and acidic residues" evidence="1">
    <location>
        <begin position="76"/>
        <end position="92"/>
    </location>
</feature>
<feature type="compositionally biased region" description="Acidic residues" evidence="1">
    <location>
        <begin position="58"/>
        <end position="68"/>
    </location>
</feature>
<feature type="compositionally biased region" description="Basic and acidic residues" evidence="1">
    <location>
        <begin position="18"/>
        <end position="38"/>
    </location>
</feature>
<organism evidence="2 3">
    <name type="scientific">Sphingomicrobium sediminis</name>
    <dbReference type="NCBI Taxonomy" id="2950949"/>
    <lineage>
        <taxon>Bacteria</taxon>
        <taxon>Pseudomonadati</taxon>
        <taxon>Pseudomonadota</taxon>
        <taxon>Alphaproteobacteria</taxon>
        <taxon>Sphingomonadales</taxon>
        <taxon>Sphingomonadaceae</taxon>
        <taxon>Sphingomicrobium</taxon>
    </lineage>
</organism>
<dbReference type="InterPro" id="IPR035948">
    <property type="entry name" value="YwqG-like_sf"/>
</dbReference>
<reference evidence="2" key="1">
    <citation type="submission" date="2022-06" db="EMBL/GenBank/DDBJ databases">
        <title>Sphingomicrobium sedimins sp. nov., a marine bacterium isolated from tidal flat.</title>
        <authorList>
            <person name="Kim C.-H."/>
            <person name="Yoo Y."/>
            <person name="Kim J.-J."/>
        </authorList>
    </citation>
    <scope>NUCLEOTIDE SEQUENCE</scope>
    <source>
        <strain evidence="2">GRR-S6-50</strain>
    </source>
</reference>
<dbReference type="InterPro" id="IPR015315">
    <property type="entry name" value="DUF1963"/>
</dbReference>